<dbReference type="AlphaFoldDB" id="A0A8J2P5F1"/>
<organism evidence="1 2">
    <name type="scientific">Allacma fusca</name>
    <dbReference type="NCBI Taxonomy" id="39272"/>
    <lineage>
        <taxon>Eukaryota</taxon>
        <taxon>Metazoa</taxon>
        <taxon>Ecdysozoa</taxon>
        <taxon>Arthropoda</taxon>
        <taxon>Hexapoda</taxon>
        <taxon>Collembola</taxon>
        <taxon>Symphypleona</taxon>
        <taxon>Sminthuridae</taxon>
        <taxon>Allacma</taxon>
    </lineage>
</organism>
<dbReference type="EMBL" id="CAJVCH010116843">
    <property type="protein sequence ID" value="CAG7725045.1"/>
    <property type="molecule type" value="Genomic_DNA"/>
</dbReference>
<dbReference type="Proteomes" id="UP000708208">
    <property type="component" value="Unassembled WGS sequence"/>
</dbReference>
<protein>
    <submittedName>
        <fullName evidence="1">Uncharacterized protein</fullName>
    </submittedName>
</protein>
<evidence type="ECO:0000313" key="2">
    <source>
        <dbReference type="Proteomes" id="UP000708208"/>
    </source>
</evidence>
<evidence type="ECO:0000313" key="1">
    <source>
        <dbReference type="EMBL" id="CAG7725045.1"/>
    </source>
</evidence>
<feature type="non-terminal residue" evidence="1">
    <location>
        <position position="1"/>
    </location>
</feature>
<sequence length="28" mass="3485">MTQKAREWSKKMTQWWRQILDLTYPATS</sequence>
<accession>A0A8J2P5F1</accession>
<gene>
    <name evidence="1" type="ORF">AFUS01_LOCUS14029</name>
</gene>
<keyword evidence="2" id="KW-1185">Reference proteome</keyword>
<name>A0A8J2P5F1_9HEXA</name>
<proteinExistence type="predicted"/>
<comment type="caution">
    <text evidence="1">The sequence shown here is derived from an EMBL/GenBank/DDBJ whole genome shotgun (WGS) entry which is preliminary data.</text>
</comment>
<reference evidence="1" key="1">
    <citation type="submission" date="2021-06" db="EMBL/GenBank/DDBJ databases">
        <authorList>
            <person name="Hodson N. C."/>
            <person name="Mongue J. A."/>
            <person name="Jaron S. K."/>
        </authorList>
    </citation>
    <scope>NUCLEOTIDE SEQUENCE</scope>
</reference>